<dbReference type="PANTHER" id="PTHR47505:SF1">
    <property type="entry name" value="DNA UTILIZATION PROTEIN YHGH"/>
    <property type="match status" value="1"/>
</dbReference>
<dbReference type="SUPFAM" id="SSF53271">
    <property type="entry name" value="PRTase-like"/>
    <property type="match status" value="1"/>
</dbReference>
<name>A0A6M0RHI7_9CYAN</name>
<keyword evidence="2" id="KW-1185">Reference proteome</keyword>
<evidence type="ECO:0000313" key="2">
    <source>
        <dbReference type="Proteomes" id="UP000481033"/>
    </source>
</evidence>
<dbReference type="RefSeq" id="WP_163697588.1">
    <property type="nucleotide sequence ID" value="NZ_QXHD01000004.1"/>
</dbReference>
<dbReference type="InterPro" id="IPR029057">
    <property type="entry name" value="PRTase-like"/>
</dbReference>
<evidence type="ECO:0000313" key="1">
    <source>
        <dbReference type="EMBL" id="NEZ55694.1"/>
    </source>
</evidence>
<dbReference type="EMBL" id="QXHD01000004">
    <property type="protein sequence ID" value="NEZ55694.1"/>
    <property type="molecule type" value="Genomic_DNA"/>
</dbReference>
<reference evidence="1 2" key="1">
    <citation type="journal article" date="2020" name="Microb. Ecol.">
        <title>Ecogenomics of the Marine Benthic Filamentous Cyanobacterium Adonisia.</title>
        <authorList>
            <person name="Walter J.M."/>
            <person name="Coutinho F.H."/>
            <person name="Leomil L."/>
            <person name="Hargreaves P.I."/>
            <person name="Campeao M.E."/>
            <person name="Vieira V.V."/>
            <person name="Silva B.S."/>
            <person name="Fistarol G.O."/>
            <person name="Salomon P.S."/>
            <person name="Sawabe T."/>
            <person name="Mino S."/>
            <person name="Hosokawa M."/>
            <person name="Miyashita H."/>
            <person name="Maruyama F."/>
            <person name="van Verk M.C."/>
            <person name="Dutilh B.E."/>
            <person name="Thompson C.C."/>
            <person name="Thompson F.L."/>
        </authorList>
    </citation>
    <scope>NUCLEOTIDE SEQUENCE [LARGE SCALE GENOMIC DNA]</scope>
    <source>
        <strain evidence="1 2">CCMR0081</strain>
    </source>
</reference>
<comment type="caution">
    <text evidence="1">The sequence shown here is derived from an EMBL/GenBank/DDBJ whole genome shotgun (WGS) entry which is preliminary data.</text>
</comment>
<proteinExistence type="predicted"/>
<accession>A0A6M0RHI7</accession>
<dbReference type="Gene3D" id="3.40.50.2020">
    <property type="match status" value="1"/>
</dbReference>
<protein>
    <submittedName>
        <fullName evidence="1">ComF family protein</fullName>
    </submittedName>
</protein>
<sequence length="243" mass="26605">MALPRLLSQLTQVFLAVPCPLCQRPASSLLCADCYGQMCACQWSSGQAHAMHQMPATSKQPALLVFSWGKYQGVLKQLLALLKYGNQAELGLWLGYQLGQQWKKSGLQGTHRPVVVPIPLHRQRLNQRGYNQAALIAQGFCRVTGLPLAENGLRRIKATEAMYHLKAHERHKNLIDAFQLGKKLPSQQQPILLMDDIYTTGTTAKTAAIPLMRAGYCIVGIATVAQAILSSPLAGSGRSDLPH</sequence>
<dbReference type="InterPro" id="IPR051910">
    <property type="entry name" value="ComF/GntX_DNA_util-trans"/>
</dbReference>
<dbReference type="Proteomes" id="UP000481033">
    <property type="component" value="Unassembled WGS sequence"/>
</dbReference>
<dbReference type="PANTHER" id="PTHR47505">
    <property type="entry name" value="DNA UTILIZATION PROTEIN YHGH"/>
    <property type="match status" value="1"/>
</dbReference>
<organism evidence="1 2">
    <name type="scientific">Adonisia turfae CCMR0081</name>
    <dbReference type="NCBI Taxonomy" id="2292702"/>
    <lineage>
        <taxon>Bacteria</taxon>
        <taxon>Bacillati</taxon>
        <taxon>Cyanobacteriota</taxon>
        <taxon>Adonisia</taxon>
        <taxon>Adonisia turfae</taxon>
    </lineage>
</organism>
<gene>
    <name evidence="1" type="ORF">DXZ20_08415</name>
</gene>
<dbReference type="AlphaFoldDB" id="A0A6M0RHI7"/>